<protein>
    <submittedName>
        <fullName evidence="2">FkbM family methyltransferase</fullName>
    </submittedName>
</protein>
<keyword evidence="2" id="KW-0808">Transferase</keyword>
<dbReference type="Proteomes" id="UP001202867">
    <property type="component" value="Unassembled WGS sequence"/>
</dbReference>
<comment type="caution">
    <text evidence="2">The sequence shown here is derived from an EMBL/GenBank/DDBJ whole genome shotgun (WGS) entry which is preliminary data.</text>
</comment>
<dbReference type="InterPro" id="IPR029063">
    <property type="entry name" value="SAM-dependent_MTases_sf"/>
</dbReference>
<reference evidence="3" key="1">
    <citation type="submission" date="2023-07" db="EMBL/GenBank/DDBJ databases">
        <title>Ancylobacter moscoviensis sp. nov., facultatively methylotrophic bacteria from activated sludge and the reclassification of Starkeya novella (Starkey 1934) Kelly et al. 2000 as Ancylobacter novellus comb. nov., Starkeya koreensis Im et al. 2006 as Ancylobacter koreensis comb.nov., Angulomicrobium tetraedrale Vasil'eva et al. 1986 as Ancylobacter tetraedralis comb. nov., Angulomicrobium amanitiforme Fritz et al. 2004 as Ancylobacter amanitiformis comb. nov. and Methylorhabdus multivorans Doronina et al. 1996 as Ancylobacter multivorans comb. nov. and emended description of the genus Ancylobacter.</title>
        <authorList>
            <person name="Doronina N."/>
            <person name="Chemodurova A."/>
            <person name="Grouzdev D."/>
            <person name="Koziaeva V."/>
            <person name="Shi W."/>
            <person name="Wu L."/>
            <person name="Kaparullina E."/>
        </authorList>
    </citation>
    <scope>NUCLEOTIDE SEQUENCE [LARGE SCALE GENOMIC DNA]</scope>
    <source>
        <strain evidence="3">Jip08</strain>
    </source>
</reference>
<dbReference type="Gene3D" id="3.40.50.150">
    <property type="entry name" value="Vaccinia Virus protein VP39"/>
    <property type="match status" value="1"/>
</dbReference>
<feature type="domain" description="Methyltransferase FkbM" evidence="1">
    <location>
        <begin position="87"/>
        <end position="249"/>
    </location>
</feature>
<evidence type="ECO:0000259" key="1">
    <source>
        <dbReference type="Pfam" id="PF05050"/>
    </source>
</evidence>
<name>A0ABT0DQ36_9HYPH</name>
<gene>
    <name evidence="2" type="ORF">MWN33_15255</name>
</gene>
<proteinExistence type="predicted"/>
<dbReference type="EMBL" id="JALKCG010000007">
    <property type="protein sequence ID" value="MCK0209392.1"/>
    <property type="molecule type" value="Genomic_DNA"/>
</dbReference>
<dbReference type="PANTHER" id="PTHR34203:SF15">
    <property type="entry name" value="SLL1173 PROTEIN"/>
    <property type="match status" value="1"/>
</dbReference>
<evidence type="ECO:0000313" key="2">
    <source>
        <dbReference type="EMBL" id="MCK0209392.1"/>
    </source>
</evidence>
<dbReference type="PANTHER" id="PTHR34203">
    <property type="entry name" value="METHYLTRANSFERASE, FKBM FAMILY PROTEIN"/>
    <property type="match status" value="1"/>
</dbReference>
<dbReference type="InterPro" id="IPR006342">
    <property type="entry name" value="FkbM_mtfrase"/>
</dbReference>
<organism evidence="2 3">
    <name type="scientific">Ancylobacter koreensis</name>
    <dbReference type="NCBI Taxonomy" id="266121"/>
    <lineage>
        <taxon>Bacteria</taxon>
        <taxon>Pseudomonadati</taxon>
        <taxon>Pseudomonadota</taxon>
        <taxon>Alphaproteobacteria</taxon>
        <taxon>Hyphomicrobiales</taxon>
        <taxon>Xanthobacteraceae</taxon>
        <taxon>Ancylobacter</taxon>
    </lineage>
</organism>
<evidence type="ECO:0000313" key="3">
    <source>
        <dbReference type="Proteomes" id="UP001202867"/>
    </source>
</evidence>
<dbReference type="GO" id="GO:0032259">
    <property type="term" value="P:methylation"/>
    <property type="evidence" value="ECO:0007669"/>
    <property type="project" value="UniProtKB-KW"/>
</dbReference>
<keyword evidence="2" id="KW-0489">Methyltransferase</keyword>
<sequence length="283" mass="30205">MLRRVAKLLHEPAFRRAPLTVIGRGVALAFNVALRRSPVFELVPGARLRVPADLRFTSVTAYLLRDAVEPELDYLQKFVGKGDVFVDVGANVGLFTLKAAPRAGRVVAVEPGTEAGGQLDANIALNSFRNVAVVRKALSDAPGNAALFHNPLGHDPQAYSLVSDGSNAGSETVELTTLDLLVRDLALPRVDCIKIDVEGAEGQVIAGASETLAAYHPTVIFEMNCPTLVTAGGDTAAAWNRLAALGYRFERLDDDGGLHPLAERPSDFMNIIARHPEGPALRA</sequence>
<dbReference type="GO" id="GO:0008168">
    <property type="term" value="F:methyltransferase activity"/>
    <property type="evidence" value="ECO:0007669"/>
    <property type="project" value="UniProtKB-KW"/>
</dbReference>
<dbReference type="InterPro" id="IPR052514">
    <property type="entry name" value="SAM-dependent_MTase"/>
</dbReference>
<accession>A0ABT0DQ36</accession>
<dbReference type="RefSeq" id="WP_247201906.1">
    <property type="nucleotide sequence ID" value="NZ_JALKCG010000007.1"/>
</dbReference>
<dbReference type="SUPFAM" id="SSF53335">
    <property type="entry name" value="S-adenosyl-L-methionine-dependent methyltransferases"/>
    <property type="match status" value="1"/>
</dbReference>
<keyword evidence="3" id="KW-1185">Reference proteome</keyword>
<dbReference type="Pfam" id="PF05050">
    <property type="entry name" value="Methyltransf_21"/>
    <property type="match status" value="1"/>
</dbReference>
<dbReference type="NCBIfam" id="TIGR01444">
    <property type="entry name" value="fkbM_fam"/>
    <property type="match status" value="1"/>
</dbReference>